<dbReference type="PANTHER" id="PTHR44846:SF1">
    <property type="entry name" value="MANNOSYL-D-GLYCERATE TRANSPORT_METABOLISM SYSTEM REPRESSOR MNGR-RELATED"/>
    <property type="match status" value="1"/>
</dbReference>
<proteinExistence type="predicted"/>
<dbReference type="AlphaFoldDB" id="A0A4R7BLA3"/>
<accession>A0A4R7BLA3</accession>
<dbReference type="Pfam" id="PF00392">
    <property type="entry name" value="GntR"/>
    <property type="match status" value="1"/>
</dbReference>
<keyword evidence="1" id="KW-0805">Transcription regulation</keyword>
<keyword evidence="6" id="KW-1185">Reference proteome</keyword>
<keyword evidence="3" id="KW-0804">Transcription</keyword>
<dbReference type="SMART" id="SM00345">
    <property type="entry name" value="HTH_GNTR"/>
    <property type="match status" value="1"/>
</dbReference>
<dbReference type="Gene3D" id="3.40.1410.10">
    <property type="entry name" value="Chorismate lyase-like"/>
    <property type="match status" value="1"/>
</dbReference>
<dbReference type="SUPFAM" id="SSF46785">
    <property type="entry name" value="Winged helix' DNA-binding domain"/>
    <property type="match status" value="1"/>
</dbReference>
<dbReference type="OrthoDB" id="9808698at2"/>
<dbReference type="Pfam" id="PF07702">
    <property type="entry name" value="UTRA"/>
    <property type="match status" value="1"/>
</dbReference>
<protein>
    <submittedName>
        <fullName evidence="5">DNA-binding GntR family transcriptional regulator</fullName>
    </submittedName>
</protein>
<feature type="domain" description="HTH gntR-type" evidence="4">
    <location>
        <begin position="3"/>
        <end position="71"/>
    </location>
</feature>
<dbReference type="EMBL" id="SNZR01000017">
    <property type="protein sequence ID" value="TDR85402.1"/>
    <property type="molecule type" value="Genomic_DNA"/>
</dbReference>
<gene>
    <name evidence="5" type="ORF">EV668_4523</name>
</gene>
<dbReference type="SMART" id="SM00866">
    <property type="entry name" value="UTRA"/>
    <property type="match status" value="1"/>
</dbReference>
<dbReference type="InterPro" id="IPR036388">
    <property type="entry name" value="WH-like_DNA-bd_sf"/>
</dbReference>
<dbReference type="SUPFAM" id="SSF64288">
    <property type="entry name" value="Chorismate lyase-like"/>
    <property type="match status" value="1"/>
</dbReference>
<reference evidence="5 6" key="1">
    <citation type="submission" date="2019-03" db="EMBL/GenBank/DDBJ databases">
        <title>Genomic Encyclopedia of Type Strains, Phase IV (KMG-IV): sequencing the most valuable type-strain genomes for metagenomic binning, comparative biology and taxonomic classification.</title>
        <authorList>
            <person name="Goeker M."/>
        </authorList>
    </citation>
    <scope>NUCLEOTIDE SEQUENCE [LARGE SCALE GENOMIC DNA]</scope>
    <source>
        <strain evidence="5 6">DSM 25903</strain>
    </source>
</reference>
<evidence type="ECO:0000256" key="3">
    <source>
        <dbReference type="ARBA" id="ARBA00023163"/>
    </source>
</evidence>
<sequence>MTSPLHARLARDLIDGIGAGRFPVGSHLPTELELSAQYGASRNTVRAALQELQDLGMISRKRRAGTRVEAAAPAVGFRHAIVSVENLIAFGAEHSRTVIGADTIVAGRALAREIGCSAGSRWLRITSLRHAPDRDAPIGLTQSYLDPRHAELEDEIASSPSALISTLVETRHGRRIAEIRQEIDASIVPAEIATSLHCDAGAPALRILRRYLDPAGVAFLITTTLHPAGQFTLFMRLLRETDPERR</sequence>
<dbReference type="PROSITE" id="PS50949">
    <property type="entry name" value="HTH_GNTR"/>
    <property type="match status" value="1"/>
</dbReference>
<dbReference type="CDD" id="cd07377">
    <property type="entry name" value="WHTH_GntR"/>
    <property type="match status" value="1"/>
</dbReference>
<evidence type="ECO:0000256" key="1">
    <source>
        <dbReference type="ARBA" id="ARBA00023015"/>
    </source>
</evidence>
<dbReference type="GO" id="GO:0003677">
    <property type="term" value="F:DNA binding"/>
    <property type="evidence" value="ECO:0007669"/>
    <property type="project" value="UniProtKB-KW"/>
</dbReference>
<dbReference type="PANTHER" id="PTHR44846">
    <property type="entry name" value="MANNOSYL-D-GLYCERATE TRANSPORT/METABOLISM SYSTEM REPRESSOR MNGR-RELATED"/>
    <property type="match status" value="1"/>
</dbReference>
<name>A0A4R7BLA3_9HYPH</name>
<dbReference type="PRINTS" id="PR00035">
    <property type="entry name" value="HTHGNTR"/>
</dbReference>
<dbReference type="InterPro" id="IPR050679">
    <property type="entry name" value="Bact_HTH_transcr_reg"/>
</dbReference>
<dbReference type="InterPro" id="IPR036390">
    <property type="entry name" value="WH_DNA-bd_sf"/>
</dbReference>
<dbReference type="RefSeq" id="WP_133774378.1">
    <property type="nucleotide sequence ID" value="NZ_SNZR01000017.1"/>
</dbReference>
<dbReference type="InterPro" id="IPR000524">
    <property type="entry name" value="Tscrpt_reg_HTH_GntR"/>
</dbReference>
<evidence type="ECO:0000313" key="6">
    <source>
        <dbReference type="Proteomes" id="UP000295122"/>
    </source>
</evidence>
<evidence type="ECO:0000313" key="5">
    <source>
        <dbReference type="EMBL" id="TDR85402.1"/>
    </source>
</evidence>
<evidence type="ECO:0000256" key="2">
    <source>
        <dbReference type="ARBA" id="ARBA00023125"/>
    </source>
</evidence>
<organism evidence="5 6">
    <name type="scientific">Enterovirga rhinocerotis</name>
    <dbReference type="NCBI Taxonomy" id="1339210"/>
    <lineage>
        <taxon>Bacteria</taxon>
        <taxon>Pseudomonadati</taxon>
        <taxon>Pseudomonadota</taxon>
        <taxon>Alphaproteobacteria</taxon>
        <taxon>Hyphomicrobiales</taxon>
        <taxon>Methylobacteriaceae</taxon>
        <taxon>Enterovirga</taxon>
    </lineage>
</organism>
<dbReference type="InterPro" id="IPR011663">
    <property type="entry name" value="UTRA"/>
</dbReference>
<keyword evidence="2 5" id="KW-0238">DNA-binding</keyword>
<dbReference type="GO" id="GO:0045892">
    <property type="term" value="P:negative regulation of DNA-templated transcription"/>
    <property type="evidence" value="ECO:0007669"/>
    <property type="project" value="TreeGrafter"/>
</dbReference>
<evidence type="ECO:0000259" key="4">
    <source>
        <dbReference type="PROSITE" id="PS50949"/>
    </source>
</evidence>
<dbReference type="Gene3D" id="1.10.10.10">
    <property type="entry name" value="Winged helix-like DNA-binding domain superfamily/Winged helix DNA-binding domain"/>
    <property type="match status" value="1"/>
</dbReference>
<dbReference type="Proteomes" id="UP000295122">
    <property type="component" value="Unassembled WGS sequence"/>
</dbReference>
<dbReference type="GO" id="GO:0003700">
    <property type="term" value="F:DNA-binding transcription factor activity"/>
    <property type="evidence" value="ECO:0007669"/>
    <property type="project" value="InterPro"/>
</dbReference>
<dbReference type="InterPro" id="IPR028978">
    <property type="entry name" value="Chorismate_lyase_/UTRA_dom_sf"/>
</dbReference>
<comment type="caution">
    <text evidence="5">The sequence shown here is derived from an EMBL/GenBank/DDBJ whole genome shotgun (WGS) entry which is preliminary data.</text>
</comment>